<feature type="domain" description="Response regulatory" evidence="5">
    <location>
        <begin position="795"/>
        <end position="923"/>
    </location>
</feature>
<dbReference type="InterPro" id="IPR050956">
    <property type="entry name" value="2C_system_His_kinase"/>
</dbReference>
<dbReference type="Pfam" id="PF02518">
    <property type="entry name" value="HATPase_c"/>
    <property type="match status" value="1"/>
</dbReference>
<feature type="coiled-coil region" evidence="3">
    <location>
        <begin position="431"/>
        <end position="458"/>
    </location>
</feature>
<dbReference type="PRINTS" id="PR00344">
    <property type="entry name" value="BCTRLSENSOR"/>
</dbReference>
<feature type="domain" description="Histidine kinase" evidence="4">
    <location>
        <begin position="464"/>
        <end position="751"/>
    </location>
</feature>
<dbReference type="InterPro" id="IPR036097">
    <property type="entry name" value="HisK_dim/P_sf"/>
</dbReference>
<dbReference type="Gene3D" id="1.10.287.130">
    <property type="match status" value="1"/>
</dbReference>
<dbReference type="InterPro" id="IPR003594">
    <property type="entry name" value="HATPase_dom"/>
</dbReference>
<dbReference type="SUPFAM" id="SSF52172">
    <property type="entry name" value="CheY-like"/>
    <property type="match status" value="1"/>
</dbReference>
<dbReference type="RefSeq" id="XP_066704631.1">
    <property type="nucleotide sequence ID" value="XM_066839567.1"/>
</dbReference>
<evidence type="ECO:0000259" key="5">
    <source>
        <dbReference type="PROSITE" id="PS50110"/>
    </source>
</evidence>
<dbReference type="Gene3D" id="3.30.450.20">
    <property type="entry name" value="PAS domain"/>
    <property type="match status" value="2"/>
</dbReference>
<dbReference type="CDD" id="cd17546">
    <property type="entry name" value="REC_hyHK_CKI1_RcsC-like"/>
    <property type="match status" value="1"/>
</dbReference>
<dbReference type="Pfam" id="PF26131">
    <property type="entry name" value="PAS-like"/>
    <property type="match status" value="1"/>
</dbReference>
<dbReference type="InterPro" id="IPR036890">
    <property type="entry name" value="HATPase_C_sf"/>
</dbReference>
<dbReference type="InterPro" id="IPR004358">
    <property type="entry name" value="Sig_transdc_His_kin-like_C"/>
</dbReference>
<dbReference type="SUPFAM" id="SSF55785">
    <property type="entry name" value="PYP-like sensor domain (PAS domain)"/>
    <property type="match status" value="2"/>
</dbReference>
<comment type="caution">
    <text evidence="7">The sequence shown here is derived from an EMBL/GenBank/DDBJ whole genome shotgun (WGS) entry which is preliminary data.</text>
</comment>
<keyword evidence="3" id="KW-0175">Coiled coil</keyword>
<dbReference type="SMART" id="SM00387">
    <property type="entry name" value="HATPase_c"/>
    <property type="match status" value="1"/>
</dbReference>
<feature type="modified residue" description="4-aspartylphosphate" evidence="2">
    <location>
        <position position="851"/>
    </location>
</feature>
<dbReference type="PROSITE" id="PS50110">
    <property type="entry name" value="RESPONSE_REGULATORY"/>
    <property type="match status" value="1"/>
</dbReference>
<dbReference type="SMART" id="SM00091">
    <property type="entry name" value="PAS"/>
    <property type="match status" value="2"/>
</dbReference>
<evidence type="ECO:0000256" key="2">
    <source>
        <dbReference type="PROSITE-ProRule" id="PRU00169"/>
    </source>
</evidence>
<evidence type="ECO:0000256" key="3">
    <source>
        <dbReference type="SAM" id="Coils"/>
    </source>
</evidence>
<organism evidence="7 8">
    <name type="scientific">Apiospora aurea</name>
    <dbReference type="NCBI Taxonomy" id="335848"/>
    <lineage>
        <taxon>Eukaryota</taxon>
        <taxon>Fungi</taxon>
        <taxon>Dikarya</taxon>
        <taxon>Ascomycota</taxon>
        <taxon>Pezizomycotina</taxon>
        <taxon>Sordariomycetes</taxon>
        <taxon>Xylariomycetidae</taxon>
        <taxon>Amphisphaeriales</taxon>
        <taxon>Apiosporaceae</taxon>
        <taxon>Apiospora</taxon>
    </lineage>
</organism>
<dbReference type="InterPro" id="IPR000014">
    <property type="entry name" value="PAS"/>
</dbReference>
<dbReference type="PROSITE" id="PS50109">
    <property type="entry name" value="HIS_KIN"/>
    <property type="match status" value="1"/>
</dbReference>
<reference evidence="7 8" key="1">
    <citation type="submission" date="2023-01" db="EMBL/GenBank/DDBJ databases">
        <title>Analysis of 21 Apiospora genomes using comparative genomics revels a genus with tremendous synthesis potential of carbohydrate active enzymes and secondary metabolites.</title>
        <authorList>
            <person name="Sorensen T."/>
        </authorList>
    </citation>
    <scope>NUCLEOTIDE SEQUENCE [LARGE SCALE GENOMIC DNA]</scope>
    <source>
        <strain evidence="7 8">CBS 24483</strain>
    </source>
</reference>
<dbReference type="InterPro" id="IPR011006">
    <property type="entry name" value="CheY-like_superfamily"/>
</dbReference>
<dbReference type="PANTHER" id="PTHR43719:SF30">
    <property type="entry name" value="TWO-COMPONENT SYSTEM RESPONSE REGULATOR"/>
    <property type="match status" value="1"/>
</dbReference>
<evidence type="ECO:0000313" key="8">
    <source>
        <dbReference type="Proteomes" id="UP001391051"/>
    </source>
</evidence>
<dbReference type="InterPro" id="IPR001789">
    <property type="entry name" value="Sig_transdc_resp-reg_receiver"/>
</dbReference>
<dbReference type="InterPro" id="IPR035965">
    <property type="entry name" value="PAS-like_dom_sf"/>
</dbReference>
<dbReference type="SUPFAM" id="SSF47384">
    <property type="entry name" value="Homodimeric domain of signal transducing histidine kinase"/>
    <property type="match status" value="1"/>
</dbReference>
<dbReference type="GeneID" id="92072629"/>
<dbReference type="Pfam" id="PF13188">
    <property type="entry name" value="PAS_8"/>
    <property type="match status" value="1"/>
</dbReference>
<feature type="domain" description="PAS" evidence="6">
    <location>
        <begin position="293"/>
        <end position="366"/>
    </location>
</feature>
<evidence type="ECO:0000313" key="7">
    <source>
        <dbReference type="EMBL" id="KAK7962520.1"/>
    </source>
</evidence>
<dbReference type="Proteomes" id="UP001391051">
    <property type="component" value="Unassembled WGS sequence"/>
</dbReference>
<dbReference type="Pfam" id="PF00072">
    <property type="entry name" value="Response_reg"/>
    <property type="match status" value="1"/>
</dbReference>
<accession>A0ABR1QRE2</accession>
<dbReference type="InterPro" id="IPR005467">
    <property type="entry name" value="His_kinase_dom"/>
</dbReference>
<dbReference type="SUPFAM" id="SSF55874">
    <property type="entry name" value="ATPase domain of HSP90 chaperone/DNA topoisomerase II/histidine kinase"/>
    <property type="match status" value="1"/>
</dbReference>
<evidence type="ECO:0000259" key="6">
    <source>
        <dbReference type="PROSITE" id="PS50112"/>
    </source>
</evidence>
<dbReference type="EMBL" id="JAQQWE010000002">
    <property type="protein sequence ID" value="KAK7962520.1"/>
    <property type="molecule type" value="Genomic_DNA"/>
</dbReference>
<dbReference type="PROSITE" id="PS50112">
    <property type="entry name" value="PAS"/>
    <property type="match status" value="1"/>
</dbReference>
<protein>
    <submittedName>
        <fullName evidence="7">Two-component system protein B</fullName>
    </submittedName>
</protein>
<name>A0ABR1QRE2_9PEZI</name>
<dbReference type="InterPro" id="IPR058846">
    <property type="entry name" value="PAS-like"/>
</dbReference>
<keyword evidence="8" id="KW-1185">Reference proteome</keyword>
<dbReference type="Gene3D" id="3.40.50.2300">
    <property type="match status" value="1"/>
</dbReference>
<dbReference type="Pfam" id="PF13426">
    <property type="entry name" value="PAS_9"/>
    <property type="match status" value="1"/>
</dbReference>
<dbReference type="Gene3D" id="3.30.565.10">
    <property type="entry name" value="Histidine kinase-like ATPase, C-terminal domain"/>
    <property type="match status" value="1"/>
</dbReference>
<gene>
    <name evidence="7" type="ORF">PG986_003345</name>
</gene>
<dbReference type="SMART" id="SM00388">
    <property type="entry name" value="HisKA"/>
    <property type="match status" value="1"/>
</dbReference>
<dbReference type="PANTHER" id="PTHR43719">
    <property type="entry name" value="TWO-COMPONENT HISTIDINE KINASE"/>
    <property type="match status" value="1"/>
</dbReference>
<dbReference type="InterPro" id="IPR003661">
    <property type="entry name" value="HisK_dim/P_dom"/>
</dbReference>
<sequence length="952" mass="106337">MAQTETRLDSTIVEVLANDIRPTFIVEIAESASAPQQPEEHSQLNIVHVNPALESKPGLHDEVQRVTTSGHSRFLAWIGGNDTLDGDTKSKTFMHHDICWSRTPFRQKWVIVGCNKQVAHNKALVKEQIAVKTKEANESIAKFQSIAEFIPNGACFGDREGNITFANDAWYRIIGVPKSTPLESQIFMDRILEEDRHNLTRAWSEMRHSGTVSIEFRVRGDSDYPLHPPIGSSPSLEKAGLDFSAEKPKTRYISAALKGELSPDGTVVRVLACLTDVTLYKLALEEALRHAQQHQNFKEMAESATVGMYELNMAGHLQWANTAFYRMCGLEKADTVNGTLKPFESCVVEEDLPLIQQSLDRLVAGGRHEQRAEIRLKKTWTEKDSSGNEIIAPRWASATFMPVKNSEDTIQTFTGCLVDMSLHNWRIESERQHKEEAIRRQQEAIRRQEEAIESKRQQENFIDMTSHELRNPLSAIIQCGDSILASQTQVSELLNNLRSELPKTVVTRTVSDSISRASNLVQNTIESAETVLSCTQHQSRIVDDILTMSKMDSNLLSVTPTTVNPILIVKEAFNMFRVEARSVDINLTMTVDPSYTDLNIEFLDLDPSRLKQVLINLLTNALKFTKNQAEKEVSIRMSASKSRPRDGTSSVQFIPRTLEEPQQPQRVQIGVDSTFLMFEVKDSGQGLNDAEKKSLFQRFVQASPKTHVKYGGSGLGLFISKRLTEMQNGAIGVASEPGHGSTFAFYIEAHVPSDAAAQEARETNRNLEKILKTPTGTPTIANHDGTTSEDKLIHGVLIVEDNLVNQKITQRALKERGYNVQVANHGLEALELLEKTDRRGGDFPLSVIMMDMEMPIKDGLSCTRDIREMELEGKLKSPRIPIIAVSANARMEQIEEAKAAGCDDVLVKPYRIPELITTMEKTVRRLNTNMKEKGGGYGEVSATYAFGLPIST</sequence>
<dbReference type="CDD" id="cd00130">
    <property type="entry name" value="PAS"/>
    <property type="match status" value="1"/>
</dbReference>
<evidence type="ECO:0000256" key="1">
    <source>
        <dbReference type="ARBA" id="ARBA00022553"/>
    </source>
</evidence>
<dbReference type="SMART" id="SM00448">
    <property type="entry name" value="REC"/>
    <property type="match status" value="1"/>
</dbReference>
<dbReference type="CDD" id="cd00082">
    <property type="entry name" value="HisKA"/>
    <property type="match status" value="1"/>
</dbReference>
<keyword evidence="1 2" id="KW-0597">Phosphoprotein</keyword>
<evidence type="ECO:0000259" key="4">
    <source>
        <dbReference type="PROSITE" id="PS50109"/>
    </source>
</evidence>
<proteinExistence type="predicted"/>